<dbReference type="Proteomes" id="UP000230108">
    <property type="component" value="Unassembled WGS sequence"/>
</dbReference>
<name>A0A2M7QDS5_9BACT</name>
<dbReference type="PANTHER" id="PTHR12993:SF11">
    <property type="entry name" value="N-ACETYLGLUCOSAMINYL-PHOSPHATIDYLINOSITOL DE-N-ACETYLASE"/>
    <property type="match status" value="1"/>
</dbReference>
<dbReference type="PANTHER" id="PTHR12993">
    <property type="entry name" value="N-ACETYLGLUCOSAMINYL-PHOSPHATIDYLINOSITOL DE-N-ACETYLASE-RELATED"/>
    <property type="match status" value="1"/>
</dbReference>
<comment type="caution">
    <text evidence="1">The sequence shown here is derived from an EMBL/GenBank/DDBJ whole genome shotgun (WGS) entry which is preliminary data.</text>
</comment>
<accession>A0A2M7QDS5</accession>
<dbReference type="Pfam" id="PF02585">
    <property type="entry name" value="PIG-L"/>
    <property type="match status" value="1"/>
</dbReference>
<evidence type="ECO:0008006" key="3">
    <source>
        <dbReference type="Google" id="ProtNLM"/>
    </source>
</evidence>
<organism evidence="1 2">
    <name type="scientific">Candidatus Roizmanbacteria bacterium CG_4_10_14_0_8_um_filter_39_9</name>
    <dbReference type="NCBI Taxonomy" id="1974829"/>
    <lineage>
        <taxon>Bacteria</taxon>
        <taxon>Candidatus Roizmaniibacteriota</taxon>
    </lineage>
</organism>
<dbReference type="EMBL" id="PFLF01000028">
    <property type="protein sequence ID" value="PIY69371.1"/>
    <property type="molecule type" value="Genomic_DNA"/>
</dbReference>
<evidence type="ECO:0000313" key="1">
    <source>
        <dbReference type="EMBL" id="PIY69371.1"/>
    </source>
</evidence>
<reference evidence="2" key="1">
    <citation type="submission" date="2017-09" db="EMBL/GenBank/DDBJ databases">
        <title>Depth-based differentiation of microbial function through sediment-hosted aquifers and enrichment of novel symbionts in the deep terrestrial subsurface.</title>
        <authorList>
            <person name="Probst A.J."/>
            <person name="Ladd B."/>
            <person name="Jarett J.K."/>
            <person name="Geller-Mcgrath D.E."/>
            <person name="Sieber C.M.K."/>
            <person name="Emerson J.B."/>
            <person name="Anantharaman K."/>
            <person name="Thomas B.C."/>
            <person name="Malmstrom R."/>
            <person name="Stieglmeier M."/>
            <person name="Klingl A."/>
            <person name="Woyke T."/>
            <person name="Ryan C.M."/>
            <person name="Banfield J.F."/>
        </authorList>
    </citation>
    <scope>NUCLEOTIDE SEQUENCE [LARGE SCALE GENOMIC DNA]</scope>
</reference>
<proteinExistence type="predicted"/>
<dbReference type="InterPro" id="IPR003737">
    <property type="entry name" value="GlcNAc_PI_deacetylase-related"/>
</dbReference>
<evidence type="ECO:0000313" key="2">
    <source>
        <dbReference type="Proteomes" id="UP000230108"/>
    </source>
</evidence>
<gene>
    <name evidence="1" type="ORF">COY90_00990</name>
</gene>
<dbReference type="GO" id="GO:0016811">
    <property type="term" value="F:hydrolase activity, acting on carbon-nitrogen (but not peptide) bonds, in linear amides"/>
    <property type="evidence" value="ECO:0007669"/>
    <property type="project" value="TreeGrafter"/>
</dbReference>
<sequence>MSVKPIAFAIFAHPDDEAFGPSGTLAILSETHDVYLVCATRGEAGENHSGVKGNIFDIRERELRASATILGIKDVFFLGFKDGELCNNLYHKVAEKIQNLVNKFKPSLFVTVEHHGVSGHLDHIAISFISTYVYRKSPTIKEIWYNCVDRLQSVGTRNYFVYFPPGYKTEDIDKTVDVSSVWNKKIAAINAHVSQQKDGKRVLIQMKALHILRGFKKYEFFLVSKK</sequence>
<dbReference type="InterPro" id="IPR024078">
    <property type="entry name" value="LmbE-like_dom_sf"/>
</dbReference>
<dbReference type="AlphaFoldDB" id="A0A2M7QDS5"/>
<dbReference type="SUPFAM" id="SSF102588">
    <property type="entry name" value="LmbE-like"/>
    <property type="match status" value="1"/>
</dbReference>
<protein>
    <recommendedName>
        <fullName evidence="3">PIG-L family deacetylase</fullName>
    </recommendedName>
</protein>
<dbReference type="Gene3D" id="3.40.50.10320">
    <property type="entry name" value="LmbE-like"/>
    <property type="match status" value="1"/>
</dbReference>